<organism evidence="1 2">
    <name type="scientific">Acaulospora colombiana</name>
    <dbReference type="NCBI Taxonomy" id="27376"/>
    <lineage>
        <taxon>Eukaryota</taxon>
        <taxon>Fungi</taxon>
        <taxon>Fungi incertae sedis</taxon>
        <taxon>Mucoromycota</taxon>
        <taxon>Glomeromycotina</taxon>
        <taxon>Glomeromycetes</taxon>
        <taxon>Diversisporales</taxon>
        <taxon>Acaulosporaceae</taxon>
        <taxon>Acaulospora</taxon>
    </lineage>
</organism>
<sequence>PVDVQVQEKALEVTKVLIQTCYPEQSSLEGIGLRILRNCLEILNEPTTTRGQAAIKVIVTFISCSVLDALVPQMTNSYDKEPSTRQGVLTVFAAVLDAMIQVKPSSGTPDHSISPLRSFKDDLLSRFISGLESGSTAEANLLCLHRLVQATILSGEELIYIAQNLTNALLNAPMAEDDLTIEILALLQHISTLSPKTLEDTTLPSLFALLPDQAPSKDRDDEEYVRCVHALTCLGSLCIQADLFSILVVRLFTKVELLMGVEYQDQRTTEAAIGYIHALLKTLYSAVLTKHNASDPDLPKYIERFIPREGELKRLYSRQEVWAQSAFDAFFNGKFDLIAFEHSSRTGHSGYEPLQTSPTKSTSFLAPLFAAALIGLRVEVANISELLDKLINGAVLSEDSKEREALTNLAQALVACNHPTGVKLASQLLVLFNEKNLSGHASRALGSIPNLGDSVLNHKYHAIIRDFQTEIIPKETFSSAITEALVAIIEAKGETQGLAVLSSHLGSLVPVILRNTSTQGSSQSYLRLKSSALRLLAGIPDKMKQEDIQPYKSRVLRELQTALDDGSKGVRRNAVIAR</sequence>
<feature type="non-terminal residue" evidence="1">
    <location>
        <position position="1"/>
    </location>
</feature>
<name>A0ACA9NBT9_9GLOM</name>
<protein>
    <submittedName>
        <fullName evidence="1">16868_t:CDS:1</fullName>
    </submittedName>
</protein>
<proteinExistence type="predicted"/>
<reference evidence="1" key="1">
    <citation type="submission" date="2021-06" db="EMBL/GenBank/DDBJ databases">
        <authorList>
            <person name="Kallberg Y."/>
            <person name="Tangrot J."/>
            <person name="Rosling A."/>
        </authorList>
    </citation>
    <scope>NUCLEOTIDE SEQUENCE</scope>
    <source>
        <strain evidence="1">CL356</strain>
    </source>
</reference>
<gene>
    <name evidence="1" type="ORF">ACOLOM_LOCUS8094</name>
</gene>
<comment type="caution">
    <text evidence="1">The sequence shown here is derived from an EMBL/GenBank/DDBJ whole genome shotgun (WGS) entry which is preliminary data.</text>
</comment>
<dbReference type="EMBL" id="CAJVPT010020077">
    <property type="protein sequence ID" value="CAG8645795.1"/>
    <property type="molecule type" value="Genomic_DNA"/>
</dbReference>
<evidence type="ECO:0000313" key="2">
    <source>
        <dbReference type="Proteomes" id="UP000789525"/>
    </source>
</evidence>
<keyword evidence="2" id="KW-1185">Reference proteome</keyword>
<accession>A0ACA9NBT9</accession>
<dbReference type="Proteomes" id="UP000789525">
    <property type="component" value="Unassembled WGS sequence"/>
</dbReference>
<evidence type="ECO:0000313" key="1">
    <source>
        <dbReference type="EMBL" id="CAG8645795.1"/>
    </source>
</evidence>